<proteinExistence type="predicted"/>
<dbReference type="KEGG" id="amr:AM1_2427"/>
<sequence length="50" mass="6076">MFSLPLQHLPKNYHMQFLKMLVVTLKLCEDKRIEDFSPFIKVKSFTQEIY</sequence>
<dbReference type="Proteomes" id="UP000000268">
    <property type="component" value="Chromosome"/>
</dbReference>
<name>B0C444_ACAM1</name>
<reference evidence="1 2" key="1">
    <citation type="journal article" date="2008" name="Proc. Natl. Acad. Sci. U.S.A.">
        <title>Niche adaptation and genome expansion in the chlorophyll d-producing cyanobacterium Acaryochloris marina.</title>
        <authorList>
            <person name="Swingley W.D."/>
            <person name="Chen M."/>
            <person name="Cheung P.C."/>
            <person name="Conrad A.L."/>
            <person name="Dejesa L.C."/>
            <person name="Hao J."/>
            <person name="Honchak B.M."/>
            <person name="Karbach L.E."/>
            <person name="Kurdoglu A."/>
            <person name="Lahiri S."/>
            <person name="Mastrian S.D."/>
            <person name="Miyashita H."/>
            <person name="Page L."/>
            <person name="Ramakrishna P."/>
            <person name="Satoh S."/>
            <person name="Sattley W.M."/>
            <person name="Shimada Y."/>
            <person name="Taylor H.L."/>
            <person name="Tomo T."/>
            <person name="Tsuchiya T."/>
            <person name="Wang Z.T."/>
            <person name="Raymond J."/>
            <person name="Mimuro M."/>
            <person name="Blankenship R.E."/>
            <person name="Touchman J.W."/>
        </authorList>
    </citation>
    <scope>NUCLEOTIDE SEQUENCE [LARGE SCALE GENOMIC DNA]</scope>
    <source>
        <strain evidence="2">MBIC 11017</strain>
    </source>
</reference>
<dbReference type="HOGENOM" id="CLU_3113304_0_0_3"/>
<keyword evidence="2" id="KW-1185">Reference proteome</keyword>
<dbReference type="EMBL" id="CP000828">
    <property type="protein sequence ID" value="ABW27435.1"/>
    <property type="molecule type" value="Genomic_DNA"/>
</dbReference>
<gene>
    <name evidence="1" type="ordered locus">AM1_2427</name>
</gene>
<evidence type="ECO:0000313" key="1">
    <source>
        <dbReference type="EMBL" id="ABW27435.1"/>
    </source>
</evidence>
<accession>B0C444</accession>
<evidence type="ECO:0000313" key="2">
    <source>
        <dbReference type="Proteomes" id="UP000000268"/>
    </source>
</evidence>
<organism evidence="1 2">
    <name type="scientific">Acaryochloris marina (strain MBIC 11017)</name>
    <dbReference type="NCBI Taxonomy" id="329726"/>
    <lineage>
        <taxon>Bacteria</taxon>
        <taxon>Bacillati</taxon>
        <taxon>Cyanobacteriota</taxon>
        <taxon>Cyanophyceae</taxon>
        <taxon>Acaryochloridales</taxon>
        <taxon>Acaryochloridaceae</taxon>
        <taxon>Acaryochloris</taxon>
    </lineage>
</organism>
<protein>
    <submittedName>
        <fullName evidence="1">Uncharacterized protein</fullName>
    </submittedName>
</protein>
<dbReference type="AlphaFoldDB" id="B0C444"/>